<dbReference type="Pfam" id="PF12807">
    <property type="entry name" value="eIF3_p135"/>
    <property type="match status" value="1"/>
</dbReference>
<dbReference type="Proteomes" id="UP000015354">
    <property type="component" value="Unassembled WGS sequence"/>
</dbReference>
<dbReference type="OrthoDB" id="626167at2759"/>
<keyword evidence="1" id="KW-0175">Coiled coil</keyword>
<keyword evidence="5" id="KW-1185">Reference proteome</keyword>
<evidence type="ECO:0000259" key="3">
    <source>
        <dbReference type="PROSITE" id="PS51823"/>
    </source>
</evidence>
<dbReference type="InterPro" id="IPR033646">
    <property type="entry name" value="CLU-central"/>
</dbReference>
<feature type="region of interest" description="Disordered" evidence="2">
    <location>
        <begin position="1"/>
        <end position="49"/>
    </location>
</feature>
<sequence>MPPKQRTSTISTGSNDSGRGARRLSNTSNRRPSLLAGKDNGGGGSTRTRSPIMWGCVADTYIYAGPLGEPVGAVPAGAVVTENQRYQDPYANWWVSTRATDGRPVWLSIADASTPLKDLAKGTQRTLMWKRVFDARSTLADMQTVQRDDDAAIKFERYLFKDERMNSGVHVEELTNEEKSNIPAQIDLFTYYWDRIAINSKESMAKNWNLRYQVAIENLLYNKKVSNSKAEEELHQLKAEFEGVAQELAATVLGELVQSAAQRRVSAHPTHTNYFYESDGMLLQLCIDKSSGVYGGDSNAQKIASRTFQSQQLLSSEGPRHLLYVPLMTRIKFAGHVFLATAIPPVNRKGCLYAMPASGAEPLDTPAVVMHALRALTEALNLKPHEVLVSENPEKRWKTALPVDMEVYVGRDRRMYLVNGGRLLPTVLPLTTEAVRKQRTSVVSSSSPKSVNPLVAQLLLRRLRPELLLGATEAINVDVGVDNCHSSEDIEGALKLSEYLRGDGPTAVAGQLGFHFPVNAPPLPSVPCTLCEASIDNELRFLCCRSPSHCCQICPNCFTKRMYEALAKEQAARAAAAAAPDAAGAAALPLPAADNHPTPLADFSDAVRCGGGARRWPLLGPSVTALMHANGVNMSHLPYVYYRLPAASRFAVKHFVEVELIARAATRLLHTYLRRCSTSIECAKEVEKLWVPLLQQNSPQAVKLWAKELGPEIEKCFPALSEPFDTSRLPTELLVERLQALSGVHLTAASAASFTVDPKNPFLEIEAIVPQIKSCIVPHLDMKKVLAKADFPEEVDRDTTKFDMGSILEKMLLFWIGYAPKDSEEALQPFYLADVATVQ</sequence>
<evidence type="ECO:0000256" key="2">
    <source>
        <dbReference type="SAM" id="MobiDB-lite"/>
    </source>
</evidence>
<proteinExistence type="predicted"/>
<evidence type="ECO:0000313" key="5">
    <source>
        <dbReference type="Proteomes" id="UP000015354"/>
    </source>
</evidence>
<feature type="domain" description="Clu" evidence="3">
    <location>
        <begin position="185"/>
        <end position="431"/>
    </location>
</feature>
<feature type="compositionally biased region" description="Polar residues" evidence="2">
    <location>
        <begin position="1"/>
        <end position="17"/>
    </location>
</feature>
<gene>
    <name evidence="4" type="ORF">STCU_09147</name>
</gene>
<dbReference type="EMBL" id="ATMH01009147">
    <property type="protein sequence ID" value="EPY20117.1"/>
    <property type="molecule type" value="Genomic_DNA"/>
</dbReference>
<dbReference type="InterPro" id="IPR025697">
    <property type="entry name" value="CLU_dom"/>
</dbReference>
<evidence type="ECO:0000313" key="4">
    <source>
        <dbReference type="EMBL" id="EPY20117.1"/>
    </source>
</evidence>
<dbReference type="AlphaFoldDB" id="S9TPC9"/>
<name>S9TPC9_9TRYP</name>
<dbReference type="PROSITE" id="PS51823">
    <property type="entry name" value="CLU"/>
    <property type="match status" value="1"/>
</dbReference>
<dbReference type="PANTHER" id="PTHR12601">
    <property type="entry name" value="EUKARYOTIC TRANSLATION INITIATION FACTOR 3 SUBUNIT EIF-3"/>
    <property type="match status" value="1"/>
</dbReference>
<evidence type="ECO:0000256" key="1">
    <source>
        <dbReference type="SAM" id="Coils"/>
    </source>
</evidence>
<dbReference type="Pfam" id="PF13236">
    <property type="entry name" value="CLU"/>
    <property type="match status" value="1"/>
</dbReference>
<feature type="coiled-coil region" evidence="1">
    <location>
        <begin position="220"/>
        <end position="247"/>
    </location>
</feature>
<comment type="caution">
    <text evidence="4">The sequence shown here is derived from an EMBL/GenBank/DDBJ whole genome shotgun (WGS) entry which is preliminary data.</text>
</comment>
<accession>S9TPC9</accession>
<dbReference type="InterPro" id="IPR027523">
    <property type="entry name" value="CLU_prot"/>
</dbReference>
<organism evidence="4 5">
    <name type="scientific">Strigomonas culicis</name>
    <dbReference type="NCBI Taxonomy" id="28005"/>
    <lineage>
        <taxon>Eukaryota</taxon>
        <taxon>Discoba</taxon>
        <taxon>Euglenozoa</taxon>
        <taxon>Kinetoplastea</taxon>
        <taxon>Metakinetoplastina</taxon>
        <taxon>Trypanosomatida</taxon>
        <taxon>Trypanosomatidae</taxon>
        <taxon>Strigomonadinae</taxon>
        <taxon>Strigomonas</taxon>
    </lineage>
</organism>
<reference evidence="4 5" key="1">
    <citation type="journal article" date="2013" name="PLoS ONE">
        <title>Predicting the Proteins of Angomonas deanei, Strigomonas culicis and Their Respective Endosymbionts Reveals New Aspects of the Trypanosomatidae Family.</title>
        <authorList>
            <person name="Motta M.C."/>
            <person name="Martins A.C."/>
            <person name="de Souza S.S."/>
            <person name="Catta-Preta C.M."/>
            <person name="Silva R."/>
            <person name="Klein C.C."/>
            <person name="de Almeida L.G."/>
            <person name="de Lima Cunha O."/>
            <person name="Ciapina L.P."/>
            <person name="Brocchi M."/>
            <person name="Colabardini A.C."/>
            <person name="de Araujo Lima B."/>
            <person name="Machado C.R."/>
            <person name="de Almeida Soares C.M."/>
            <person name="Probst C.M."/>
            <person name="de Menezes C.B."/>
            <person name="Thompson C.E."/>
            <person name="Bartholomeu D.C."/>
            <person name="Gradia D.F."/>
            <person name="Pavoni D.P."/>
            <person name="Grisard E.C."/>
            <person name="Fantinatti-Garboggini F."/>
            <person name="Marchini F.K."/>
            <person name="Rodrigues-Luiz G.F."/>
            <person name="Wagner G."/>
            <person name="Goldman G.H."/>
            <person name="Fietto J.L."/>
            <person name="Elias M.C."/>
            <person name="Goldman M.H."/>
            <person name="Sagot M.F."/>
            <person name="Pereira M."/>
            <person name="Stoco P.H."/>
            <person name="de Mendonca-Neto R.P."/>
            <person name="Teixeira S.M."/>
            <person name="Maciel T.E."/>
            <person name="de Oliveira Mendes T.A."/>
            <person name="Urmenyi T.P."/>
            <person name="de Souza W."/>
            <person name="Schenkman S."/>
            <person name="de Vasconcelos A.T."/>
        </authorList>
    </citation>
    <scope>NUCLEOTIDE SEQUENCE [LARGE SCALE GENOMIC DNA]</scope>
</reference>
<protein>
    <recommendedName>
        <fullName evidence="3">Clu domain-containing protein</fullName>
    </recommendedName>
</protein>